<dbReference type="STRING" id="64702.SAMN05443377_12630"/>
<dbReference type="InterPro" id="IPR051541">
    <property type="entry name" value="PTS_SugarTrans_NitroReg"/>
</dbReference>
<dbReference type="InterPro" id="IPR002178">
    <property type="entry name" value="PTS_EIIA_type-2_dom"/>
</dbReference>
<keyword evidence="3" id="KW-1185">Reference proteome</keyword>
<evidence type="ECO:0000259" key="1">
    <source>
        <dbReference type="PROSITE" id="PS51094"/>
    </source>
</evidence>
<dbReference type="PROSITE" id="PS51094">
    <property type="entry name" value="PTS_EIIA_TYPE_2"/>
    <property type="match status" value="1"/>
</dbReference>
<dbReference type="PANTHER" id="PTHR47738:SF3">
    <property type="entry name" value="PHOSPHOTRANSFERASE SYSTEM MANNITOL_FRUCTOSE-SPECIFIC IIA DOMAIN CONTAINING PROTEIN"/>
    <property type="match status" value="1"/>
</dbReference>
<gene>
    <name evidence="2" type="ORF">SAMN05443377_12630</name>
</gene>
<dbReference type="InterPro" id="IPR016152">
    <property type="entry name" value="PTrfase/Anion_transptr"/>
</dbReference>
<dbReference type="PANTHER" id="PTHR47738">
    <property type="entry name" value="PTS SYSTEM FRUCTOSE-LIKE EIIA COMPONENT-RELATED"/>
    <property type="match status" value="1"/>
</dbReference>
<evidence type="ECO:0000313" key="2">
    <source>
        <dbReference type="EMBL" id="SER99183.1"/>
    </source>
</evidence>
<dbReference type="CDD" id="cd00211">
    <property type="entry name" value="PTS_IIA_fru"/>
    <property type="match status" value="1"/>
</dbReference>
<accession>A0A1H9TR88</accession>
<protein>
    <submittedName>
        <fullName evidence="2">PTS system, galactitol-specific IIA component</fullName>
    </submittedName>
</protein>
<name>A0A1H9TR88_9ACTN</name>
<evidence type="ECO:0000313" key="3">
    <source>
        <dbReference type="Proteomes" id="UP000198815"/>
    </source>
</evidence>
<feature type="domain" description="PTS EIIA type-2" evidence="1">
    <location>
        <begin position="16"/>
        <end position="161"/>
    </location>
</feature>
<dbReference type="EMBL" id="FOGZ01000026">
    <property type="protein sequence ID" value="SER99183.1"/>
    <property type="molecule type" value="Genomic_DNA"/>
</dbReference>
<reference evidence="2 3" key="1">
    <citation type="submission" date="2016-10" db="EMBL/GenBank/DDBJ databases">
        <authorList>
            <person name="de Groot N.N."/>
        </authorList>
    </citation>
    <scope>NUCLEOTIDE SEQUENCE [LARGE SCALE GENOMIC DNA]</scope>
    <source>
        <strain evidence="2 3">DSM 16859</strain>
    </source>
</reference>
<sequence length="161" mass="18335">MKDTSGGSATQIRLRDYLRDELILPQRELTAQQELFRFVNEVALENGYVNEQFLPKLIAREEKYPTGLELEQGAVAIPHTDADTIVKEFVAVITTKEPIEFHRMDDPAHLVRPRLFFVLGLNRPHAQVKMLQQLAAVIQNHELVTLLEQAPTPEAIRATLE</sequence>
<dbReference type="Proteomes" id="UP000198815">
    <property type="component" value="Unassembled WGS sequence"/>
</dbReference>
<dbReference type="AlphaFoldDB" id="A0A1H9TR88"/>
<organism evidence="2 3">
    <name type="scientific">Propionibacterium cyclohexanicum</name>
    <dbReference type="NCBI Taxonomy" id="64702"/>
    <lineage>
        <taxon>Bacteria</taxon>
        <taxon>Bacillati</taxon>
        <taxon>Actinomycetota</taxon>
        <taxon>Actinomycetes</taxon>
        <taxon>Propionibacteriales</taxon>
        <taxon>Propionibacteriaceae</taxon>
        <taxon>Propionibacterium</taxon>
    </lineage>
</organism>
<dbReference type="Pfam" id="PF00359">
    <property type="entry name" value="PTS_EIIA_2"/>
    <property type="match status" value="1"/>
</dbReference>
<dbReference type="Gene3D" id="3.40.930.10">
    <property type="entry name" value="Mannitol-specific EII, Chain A"/>
    <property type="match status" value="1"/>
</dbReference>
<dbReference type="RefSeq" id="WP_218139326.1">
    <property type="nucleotide sequence ID" value="NZ_FOGZ01000026.1"/>
</dbReference>
<proteinExistence type="predicted"/>
<dbReference type="SUPFAM" id="SSF55804">
    <property type="entry name" value="Phoshotransferase/anion transport protein"/>
    <property type="match status" value="1"/>
</dbReference>